<evidence type="ECO:0000313" key="3">
    <source>
        <dbReference type="Proteomes" id="UP000192610"/>
    </source>
</evidence>
<feature type="signal peptide" evidence="1">
    <location>
        <begin position="1"/>
        <end position="27"/>
    </location>
</feature>
<dbReference type="STRING" id="354355.SAMN05660816_03774"/>
<accession>A0A1V9EED3</accession>
<proteinExistence type="predicted"/>
<sequence>MTNYSSMRRITMPVVAVLLLVTATATAQRNKRNRDNTAVFQEFARLGKWNTQWPVEINLHITHYVTPTVLASDSADTDMTLYYDPHAFYMQAEGMEQLANDSVLVLVNKAAQIIKVFPNKGLQFYSQGNNLASFMPDTSMEKLAQRFLATMEEEGHSGKRIILQSRDRISGTELEREMIDVHYNADNYQPLQYKQVKRSMVPVDSATYVALGRDAAWKGRLVTTNVKAGQLFFVVKEQVTACHFTSINHAQKMAPVQVQDRVVKTAGDEYQPAKGYETYNVSLD</sequence>
<dbReference type="Proteomes" id="UP000192610">
    <property type="component" value="Unassembled WGS sequence"/>
</dbReference>
<comment type="caution">
    <text evidence="2">The sequence shown here is derived from an EMBL/GenBank/DDBJ whole genome shotgun (WGS) entry which is preliminary data.</text>
</comment>
<dbReference type="EMBL" id="LVXG01000034">
    <property type="protein sequence ID" value="OQP44476.1"/>
    <property type="molecule type" value="Genomic_DNA"/>
</dbReference>
<keyword evidence="1" id="KW-0732">Signal</keyword>
<evidence type="ECO:0000313" key="2">
    <source>
        <dbReference type="EMBL" id="OQP44476.1"/>
    </source>
</evidence>
<organism evidence="2 3">
    <name type="scientific">Niastella yeongjuensis</name>
    <dbReference type="NCBI Taxonomy" id="354355"/>
    <lineage>
        <taxon>Bacteria</taxon>
        <taxon>Pseudomonadati</taxon>
        <taxon>Bacteroidota</taxon>
        <taxon>Chitinophagia</taxon>
        <taxon>Chitinophagales</taxon>
        <taxon>Chitinophagaceae</taxon>
        <taxon>Niastella</taxon>
    </lineage>
</organism>
<reference evidence="3" key="1">
    <citation type="submission" date="2016-04" db="EMBL/GenBank/DDBJ databases">
        <authorList>
            <person name="Chen L."/>
            <person name="Zhuang W."/>
            <person name="Wang G."/>
        </authorList>
    </citation>
    <scope>NUCLEOTIDE SEQUENCE [LARGE SCALE GENOMIC DNA]</scope>
    <source>
        <strain evidence="3">17621</strain>
    </source>
</reference>
<gene>
    <name evidence="2" type="ORF">A4H97_08860</name>
</gene>
<dbReference type="AlphaFoldDB" id="A0A1V9EED3"/>
<feature type="chain" id="PRO_5010745351" evidence="1">
    <location>
        <begin position="28"/>
        <end position="284"/>
    </location>
</feature>
<keyword evidence="3" id="KW-1185">Reference proteome</keyword>
<evidence type="ECO:0000256" key="1">
    <source>
        <dbReference type="SAM" id="SignalP"/>
    </source>
</evidence>
<protein>
    <submittedName>
        <fullName evidence="2">Uncharacterized protein</fullName>
    </submittedName>
</protein>
<name>A0A1V9EED3_9BACT</name>
<dbReference type="RefSeq" id="WP_081202527.1">
    <property type="nucleotide sequence ID" value="NZ_FOCZ01000006.1"/>
</dbReference>